<dbReference type="AlphaFoldDB" id="A0A0A8YQK5"/>
<evidence type="ECO:0000313" key="1">
    <source>
        <dbReference type="EMBL" id="JAD28646.1"/>
    </source>
</evidence>
<sequence>MSTGMFFVLYIYIYCELHLLDYQFKNSVSKQRLVLTAAVEGNQCHVFADLCITIS</sequence>
<reference evidence="1" key="1">
    <citation type="submission" date="2014-09" db="EMBL/GenBank/DDBJ databases">
        <authorList>
            <person name="Magalhaes I.L.F."/>
            <person name="Oliveira U."/>
            <person name="Santos F.R."/>
            <person name="Vidigal T.H.D.A."/>
            <person name="Brescovit A.D."/>
            <person name="Santos A.J."/>
        </authorList>
    </citation>
    <scope>NUCLEOTIDE SEQUENCE</scope>
    <source>
        <tissue evidence="1">Shoot tissue taken approximately 20 cm above the soil surface</tissue>
    </source>
</reference>
<accession>A0A0A8YQK5</accession>
<reference evidence="1" key="2">
    <citation type="journal article" date="2015" name="Data Brief">
        <title>Shoot transcriptome of the giant reed, Arundo donax.</title>
        <authorList>
            <person name="Barrero R.A."/>
            <person name="Guerrero F.D."/>
            <person name="Moolhuijzen P."/>
            <person name="Goolsby J.A."/>
            <person name="Tidwell J."/>
            <person name="Bellgard S.E."/>
            <person name="Bellgard M.I."/>
        </authorList>
    </citation>
    <scope>NUCLEOTIDE SEQUENCE</scope>
    <source>
        <tissue evidence="1">Shoot tissue taken approximately 20 cm above the soil surface</tissue>
    </source>
</reference>
<proteinExistence type="predicted"/>
<organism evidence="1">
    <name type="scientific">Arundo donax</name>
    <name type="common">Giant reed</name>
    <name type="synonym">Donax arundinaceus</name>
    <dbReference type="NCBI Taxonomy" id="35708"/>
    <lineage>
        <taxon>Eukaryota</taxon>
        <taxon>Viridiplantae</taxon>
        <taxon>Streptophyta</taxon>
        <taxon>Embryophyta</taxon>
        <taxon>Tracheophyta</taxon>
        <taxon>Spermatophyta</taxon>
        <taxon>Magnoliopsida</taxon>
        <taxon>Liliopsida</taxon>
        <taxon>Poales</taxon>
        <taxon>Poaceae</taxon>
        <taxon>PACMAD clade</taxon>
        <taxon>Arundinoideae</taxon>
        <taxon>Arundineae</taxon>
        <taxon>Arundo</taxon>
    </lineage>
</organism>
<name>A0A0A8YQK5_ARUDO</name>
<dbReference type="EMBL" id="GBRH01269249">
    <property type="protein sequence ID" value="JAD28646.1"/>
    <property type="molecule type" value="Transcribed_RNA"/>
</dbReference>
<protein>
    <submittedName>
        <fullName evidence="1">Uncharacterized protein</fullName>
    </submittedName>
</protein>